<reference evidence="1 2" key="1">
    <citation type="submission" date="2017-02" db="EMBL/GenBank/DDBJ databases">
        <authorList>
            <person name="Peterson S.W."/>
        </authorList>
    </citation>
    <scope>NUCLEOTIDE SEQUENCE [LARGE SCALE GENOMIC DNA]</scope>
    <source>
        <strain evidence="1 2">42ea</strain>
    </source>
</reference>
<dbReference type="Proteomes" id="UP000195611">
    <property type="component" value="Unassembled WGS sequence"/>
</dbReference>
<proteinExistence type="predicted"/>
<evidence type="ECO:0000313" key="1">
    <source>
        <dbReference type="EMBL" id="SJN41251.1"/>
    </source>
</evidence>
<dbReference type="EMBL" id="FUKW01000129">
    <property type="protein sequence ID" value="SJN41251.1"/>
    <property type="molecule type" value="Genomic_DNA"/>
</dbReference>
<sequence length="37" mass="4277">MVDVPVFVFLRSGGGGWSEEEKRFKSFLAFYLDLTTF</sequence>
<protein>
    <submittedName>
        <fullName evidence="1">Uncharacterized protein</fullName>
    </submittedName>
</protein>
<organism evidence="1 2">
    <name type="scientific">Marinilactibacillus psychrotolerans 42ea</name>
    <dbReference type="NCBI Taxonomy" id="1255609"/>
    <lineage>
        <taxon>Bacteria</taxon>
        <taxon>Bacillati</taxon>
        <taxon>Bacillota</taxon>
        <taxon>Bacilli</taxon>
        <taxon>Lactobacillales</taxon>
        <taxon>Carnobacteriaceae</taxon>
        <taxon>Marinilactibacillus</taxon>
    </lineage>
</organism>
<accession>A0A1R4KA10</accession>
<name>A0A1R4KA10_9LACT</name>
<gene>
    <name evidence="1" type="ORF">FM115_08835</name>
</gene>
<evidence type="ECO:0000313" key="2">
    <source>
        <dbReference type="Proteomes" id="UP000195611"/>
    </source>
</evidence>
<dbReference type="AlphaFoldDB" id="A0A1R4KA10"/>